<accession>A0A1C0TVM8</accession>
<dbReference type="Proteomes" id="UP000093366">
    <property type="component" value="Unassembled WGS sequence"/>
</dbReference>
<evidence type="ECO:0000313" key="1">
    <source>
        <dbReference type="EMBL" id="OCQ23377.1"/>
    </source>
</evidence>
<comment type="caution">
    <text evidence="1">The sequence shown here is derived from an EMBL/GenBank/DDBJ whole genome shotgun (WGS) entry which is preliminary data.</text>
</comment>
<name>A0A1C0TVM8_9GAMM</name>
<dbReference type="RefSeq" id="WP_065789395.1">
    <property type="nucleotide sequence ID" value="NZ_MAUJ01000001.1"/>
</dbReference>
<dbReference type="EMBL" id="MAUJ01000001">
    <property type="protein sequence ID" value="OCQ23377.1"/>
    <property type="molecule type" value="Genomic_DNA"/>
</dbReference>
<dbReference type="Pfam" id="PF10758">
    <property type="entry name" value="DUF2586"/>
    <property type="match status" value="1"/>
</dbReference>
<sequence>MAQGKVSVAAVQTGSGAIKEVERTVLVIGEAPANNGVIQAINAQSDFDSLFGEADSQLKTQLKAWQRNGDDLVSGYAISHGAGENILELIDKAMEQDISPEVIAICTPVTGKAEVEAYQAKNLEILNKYARYVRTLVAAPGLDGTQTWSELVTALQPLIDGVVGNRVAVVPLLFGDELGGVLGRLCKRSVTIADSPMRVLTGSMSLMPLPEDSSGNPLTNATTLTLDSLRFSCTQFYSDFDGVYFGDVNMLDAEGGDFQRIETGRILDKASRAVRIIAIQQIKNRRLNNSTSGIEFGKRVMGRPLRDMSKSVNIGADKFPGLIDAPKDDSITLTFMDARTLHVMLKVRPIDSPNTVLANIMLDDVE</sequence>
<dbReference type="AlphaFoldDB" id="A0A1C0TVM8"/>
<protein>
    <submittedName>
        <fullName evidence="1">Phage tail protein</fullName>
    </submittedName>
</protein>
<proteinExistence type="predicted"/>
<dbReference type="OrthoDB" id="5596652at2"/>
<organism evidence="1 2">
    <name type="scientific">Pseudoalteromonas luteoviolacea</name>
    <dbReference type="NCBI Taxonomy" id="43657"/>
    <lineage>
        <taxon>Bacteria</taxon>
        <taxon>Pseudomonadati</taxon>
        <taxon>Pseudomonadota</taxon>
        <taxon>Gammaproteobacteria</taxon>
        <taxon>Alteromonadales</taxon>
        <taxon>Pseudoalteromonadaceae</taxon>
        <taxon>Pseudoalteromonas</taxon>
    </lineage>
</organism>
<dbReference type="InterPro" id="IPR019694">
    <property type="entry name" value="Phage_HP1_Orf23"/>
</dbReference>
<reference evidence="2" key="1">
    <citation type="submission" date="2016-07" db="EMBL/GenBank/DDBJ databases">
        <authorList>
            <person name="Florea S."/>
            <person name="Webb J.S."/>
            <person name="Jaromczyk J."/>
            <person name="Schardl C.L."/>
        </authorList>
    </citation>
    <scope>NUCLEOTIDE SEQUENCE [LARGE SCALE GENOMIC DNA]</scope>
    <source>
        <strain evidence="2">IPB1</strain>
    </source>
</reference>
<evidence type="ECO:0000313" key="2">
    <source>
        <dbReference type="Proteomes" id="UP000093366"/>
    </source>
</evidence>
<gene>
    <name evidence="1" type="ORF">A7985_05400</name>
</gene>